<evidence type="ECO:0008006" key="8">
    <source>
        <dbReference type="Google" id="ProtNLM"/>
    </source>
</evidence>
<evidence type="ECO:0000256" key="3">
    <source>
        <dbReference type="ARBA" id="ARBA00022722"/>
    </source>
</evidence>
<keyword evidence="4" id="KW-0255">Endonuclease</keyword>
<keyword evidence="3" id="KW-0540">Nuclease</keyword>
<comment type="subcellular location">
    <subcellularLocation>
        <location evidence="1">Cytoplasm</location>
    </subcellularLocation>
</comment>
<dbReference type="InterPro" id="IPR007581">
    <property type="entry name" value="Endonuclease-V"/>
</dbReference>
<sequence>MAPRRRAAPEPWTAEQRRLAELRVARDEIDWAVHGHFVCGLERVAGVDVSFFPDSTYAVAAVVVLSFSSFKVVYVRCAAIRLAVPYIPGYLAFREVPALATLLEEVPPALAPQVVLVDGNGAFHPRRCGAATHLGILTNLPTVGVAKSVQRVDDVNRRKAETVAKSLRGASEWAPLGEKASAKEAEEAEDEDEPLAMLLRPCDGKGTVVVSSGHRVSLETAVRLTAVLCREGRVPEPIRQADLHSRAAVREWFEGKNLGDLAIKDGLLPALPSLKRPPPEEEEDGEAAKASRKSRGKPALVWRVKASSEPECAPEAKAESRPEAAPKCPGAAPEGKAARRAEKRSKVWRVKAATAGVQDASTAAAEIVAAEAQPEDKNLGIVTSVLFWLGNCCLCRG</sequence>
<dbReference type="Pfam" id="PF04493">
    <property type="entry name" value="Endonuclease_5"/>
    <property type="match status" value="1"/>
</dbReference>
<dbReference type="EMBL" id="HBNR01089350">
    <property type="protein sequence ID" value="CAE4667943.1"/>
    <property type="molecule type" value="Transcribed_RNA"/>
</dbReference>
<dbReference type="Gene3D" id="3.30.2170.10">
    <property type="entry name" value="archaeoglobus fulgidus dsm 4304 superfamily"/>
    <property type="match status" value="1"/>
</dbReference>
<accession>A0A7S4T9G5</accession>
<evidence type="ECO:0000256" key="5">
    <source>
        <dbReference type="ARBA" id="ARBA00022801"/>
    </source>
</evidence>
<dbReference type="CDD" id="cd06559">
    <property type="entry name" value="Endonuclease_V"/>
    <property type="match status" value="1"/>
</dbReference>
<dbReference type="GO" id="GO:0016891">
    <property type="term" value="F:RNA endonuclease activity producing 5'-phosphomonoesters, hydrolytic mechanism"/>
    <property type="evidence" value="ECO:0007669"/>
    <property type="project" value="TreeGrafter"/>
</dbReference>
<feature type="compositionally biased region" description="Basic and acidic residues" evidence="6">
    <location>
        <begin position="314"/>
        <end position="324"/>
    </location>
</feature>
<dbReference type="GO" id="GO:0003727">
    <property type="term" value="F:single-stranded RNA binding"/>
    <property type="evidence" value="ECO:0007669"/>
    <property type="project" value="TreeGrafter"/>
</dbReference>
<protein>
    <recommendedName>
        <fullName evidence="8">Endonuclease V</fullName>
    </recommendedName>
</protein>
<evidence type="ECO:0000313" key="7">
    <source>
        <dbReference type="EMBL" id="CAE4667943.1"/>
    </source>
</evidence>
<dbReference type="PANTHER" id="PTHR28511">
    <property type="entry name" value="ENDONUCLEASE V"/>
    <property type="match status" value="1"/>
</dbReference>
<dbReference type="HAMAP" id="MF_00801">
    <property type="entry name" value="Endonuclease_5"/>
    <property type="match status" value="1"/>
</dbReference>
<evidence type="ECO:0000256" key="1">
    <source>
        <dbReference type="ARBA" id="ARBA00004496"/>
    </source>
</evidence>
<evidence type="ECO:0000256" key="4">
    <source>
        <dbReference type="ARBA" id="ARBA00022759"/>
    </source>
</evidence>
<dbReference type="PANTHER" id="PTHR28511:SF1">
    <property type="entry name" value="ENDONUCLEASE V"/>
    <property type="match status" value="1"/>
</dbReference>
<evidence type="ECO:0000256" key="2">
    <source>
        <dbReference type="ARBA" id="ARBA00022490"/>
    </source>
</evidence>
<gene>
    <name evidence="7" type="ORF">AMON00008_LOCUS64100</name>
</gene>
<dbReference type="AlphaFoldDB" id="A0A7S4T9G5"/>
<organism evidence="7">
    <name type="scientific">Alexandrium monilatum</name>
    <dbReference type="NCBI Taxonomy" id="311494"/>
    <lineage>
        <taxon>Eukaryota</taxon>
        <taxon>Sar</taxon>
        <taxon>Alveolata</taxon>
        <taxon>Dinophyceae</taxon>
        <taxon>Gonyaulacales</taxon>
        <taxon>Pyrocystaceae</taxon>
        <taxon>Alexandrium</taxon>
    </lineage>
</organism>
<name>A0A7S4T9G5_9DINO</name>
<evidence type="ECO:0000256" key="6">
    <source>
        <dbReference type="SAM" id="MobiDB-lite"/>
    </source>
</evidence>
<feature type="region of interest" description="Disordered" evidence="6">
    <location>
        <begin position="269"/>
        <end position="345"/>
    </location>
</feature>
<reference evidence="7" key="1">
    <citation type="submission" date="2021-01" db="EMBL/GenBank/DDBJ databases">
        <authorList>
            <person name="Corre E."/>
            <person name="Pelletier E."/>
            <person name="Niang G."/>
            <person name="Scheremetjew M."/>
            <person name="Finn R."/>
            <person name="Kale V."/>
            <person name="Holt S."/>
            <person name="Cochrane G."/>
            <person name="Meng A."/>
            <person name="Brown T."/>
            <person name="Cohen L."/>
        </authorList>
    </citation>
    <scope>NUCLEOTIDE SEQUENCE</scope>
    <source>
        <strain evidence="7">CCMP3105</strain>
    </source>
</reference>
<dbReference type="GO" id="GO:0005730">
    <property type="term" value="C:nucleolus"/>
    <property type="evidence" value="ECO:0007669"/>
    <property type="project" value="TreeGrafter"/>
</dbReference>
<keyword evidence="2" id="KW-0963">Cytoplasm</keyword>
<proteinExistence type="inferred from homology"/>
<keyword evidence="5" id="KW-0378">Hydrolase</keyword>
<dbReference type="GO" id="GO:0005737">
    <property type="term" value="C:cytoplasm"/>
    <property type="evidence" value="ECO:0007669"/>
    <property type="project" value="UniProtKB-SubCell"/>
</dbReference>
<dbReference type="GO" id="GO:0006281">
    <property type="term" value="P:DNA repair"/>
    <property type="evidence" value="ECO:0007669"/>
    <property type="project" value="InterPro"/>
</dbReference>